<dbReference type="RefSeq" id="WP_150435599.1">
    <property type="nucleotide sequence ID" value="NZ_VYKJ01000006.1"/>
</dbReference>
<organism evidence="2 3">
    <name type="scientific">Affinibrenneria salicis</name>
    <dbReference type="NCBI Taxonomy" id="2590031"/>
    <lineage>
        <taxon>Bacteria</taxon>
        <taxon>Pseudomonadati</taxon>
        <taxon>Pseudomonadota</taxon>
        <taxon>Gammaproteobacteria</taxon>
        <taxon>Enterobacterales</taxon>
        <taxon>Pectobacteriaceae</taxon>
        <taxon>Affinibrenneria</taxon>
    </lineage>
</organism>
<reference evidence="2 3" key="1">
    <citation type="submission" date="2019-09" db="EMBL/GenBank/DDBJ databases">
        <authorList>
            <person name="Li Y."/>
        </authorList>
    </citation>
    <scope>NUCLEOTIDE SEQUENCE [LARGE SCALE GENOMIC DNA]</scope>
    <source>
        <strain evidence="2 3">L3-3HA</strain>
    </source>
</reference>
<dbReference type="OrthoDB" id="9091734at2"/>
<protein>
    <submittedName>
        <fullName evidence="2">Pilus assembly protein</fullName>
    </submittedName>
</protein>
<keyword evidence="1" id="KW-0472">Membrane</keyword>
<comment type="caution">
    <text evidence="2">The sequence shown here is derived from an EMBL/GenBank/DDBJ whole genome shotgun (WGS) entry which is preliminary data.</text>
</comment>
<dbReference type="EMBL" id="VYKJ01000006">
    <property type="protein sequence ID" value="KAA8999456.1"/>
    <property type="molecule type" value="Genomic_DNA"/>
</dbReference>
<dbReference type="Proteomes" id="UP000335415">
    <property type="component" value="Unassembled WGS sequence"/>
</dbReference>
<keyword evidence="3" id="KW-1185">Reference proteome</keyword>
<keyword evidence="1" id="KW-0812">Transmembrane</keyword>
<dbReference type="AlphaFoldDB" id="A0A5J5FZX5"/>
<name>A0A5J5FZX5_9GAMM</name>
<accession>A0A5J5FZX5</accession>
<evidence type="ECO:0000256" key="1">
    <source>
        <dbReference type="SAM" id="Phobius"/>
    </source>
</evidence>
<feature type="transmembrane region" description="Helical" evidence="1">
    <location>
        <begin position="21"/>
        <end position="42"/>
    </location>
</feature>
<evidence type="ECO:0000313" key="2">
    <source>
        <dbReference type="EMBL" id="KAA8999456.1"/>
    </source>
</evidence>
<gene>
    <name evidence="2" type="ORF">FJU30_14085</name>
</gene>
<evidence type="ECO:0000313" key="3">
    <source>
        <dbReference type="Proteomes" id="UP000335415"/>
    </source>
</evidence>
<keyword evidence="1" id="KW-1133">Transmembrane helix</keyword>
<sequence>MTIFFRYWSHLTRRMGRDSRGMVAIEAALVIPLAVFFIIASWELYQYFRTASVVDRTAFMVANSLAMQRDLKDGDSQCTLANAVCTYNAIAADLMTPLDYKSRGGMVISLYEVETDEDGNNPVWKSSPQWQKIYRGGDNSRDLSSRLTPPEGFPDPATNDTVIAVEVVYHYSPFVMGAAFWQALGGEKQVSSRVFYRPRFSALRTLSE</sequence>
<proteinExistence type="predicted"/>